<dbReference type="EMBL" id="JABFUC010000009">
    <property type="protein sequence ID" value="MCG6658610.1"/>
    <property type="molecule type" value="Genomic_DNA"/>
</dbReference>
<evidence type="ECO:0000313" key="4">
    <source>
        <dbReference type="Proteomes" id="UP000814385"/>
    </source>
</evidence>
<dbReference type="InterPro" id="IPR002347">
    <property type="entry name" value="SDR_fam"/>
</dbReference>
<dbReference type="PRINTS" id="PR00080">
    <property type="entry name" value="SDRFAMILY"/>
</dbReference>
<dbReference type="Proteomes" id="UP000814385">
    <property type="component" value="Unassembled WGS sequence"/>
</dbReference>
<evidence type="ECO:0000256" key="1">
    <source>
        <dbReference type="ARBA" id="ARBA00006484"/>
    </source>
</evidence>
<dbReference type="NCBIfam" id="NF009093">
    <property type="entry name" value="PRK12429.1"/>
    <property type="match status" value="1"/>
</dbReference>
<protein>
    <submittedName>
        <fullName evidence="3">3-hydroxybutyrate dehydrogenase</fullName>
    </submittedName>
</protein>
<dbReference type="InterPro" id="IPR036291">
    <property type="entry name" value="NAD(P)-bd_dom_sf"/>
</dbReference>
<accession>A0ABS9PA30</accession>
<dbReference type="PANTHER" id="PTHR42879:SF2">
    <property type="entry name" value="3-OXOACYL-[ACYL-CARRIER-PROTEIN] REDUCTASE FABG"/>
    <property type="match status" value="1"/>
</dbReference>
<proteinExistence type="inferred from homology"/>
<dbReference type="PANTHER" id="PTHR42879">
    <property type="entry name" value="3-OXOACYL-(ACYL-CARRIER-PROTEIN) REDUCTASE"/>
    <property type="match status" value="1"/>
</dbReference>
<evidence type="ECO:0000313" key="3">
    <source>
        <dbReference type="EMBL" id="MCG6658610.1"/>
    </source>
</evidence>
<dbReference type="InterPro" id="IPR020904">
    <property type="entry name" value="Sc_DH/Rdtase_CS"/>
</dbReference>
<dbReference type="InterPro" id="IPR050259">
    <property type="entry name" value="SDR"/>
</dbReference>
<dbReference type="Gene3D" id="3.40.50.720">
    <property type="entry name" value="NAD(P)-binding Rossmann-like Domain"/>
    <property type="match status" value="1"/>
</dbReference>
<name>A0ABS9PA30_9GAMM</name>
<dbReference type="PROSITE" id="PS00061">
    <property type="entry name" value="ADH_SHORT"/>
    <property type="match status" value="1"/>
</dbReference>
<organism evidence="3 4">
    <name type="scientific">Billgrantia campisalis</name>
    <dbReference type="NCBI Taxonomy" id="74661"/>
    <lineage>
        <taxon>Bacteria</taxon>
        <taxon>Pseudomonadati</taxon>
        <taxon>Pseudomonadota</taxon>
        <taxon>Gammaproteobacteria</taxon>
        <taxon>Oceanospirillales</taxon>
        <taxon>Halomonadaceae</taxon>
        <taxon>Billgrantia</taxon>
    </lineage>
</organism>
<dbReference type="NCBIfam" id="NF009931">
    <property type="entry name" value="PRK13394.1"/>
    <property type="match status" value="1"/>
</dbReference>
<comment type="caution">
    <text evidence="3">The sequence shown here is derived from an EMBL/GenBank/DDBJ whole genome shotgun (WGS) entry which is preliminary data.</text>
</comment>
<comment type="similarity">
    <text evidence="1 2">Belongs to the short-chain dehydrogenases/reductases (SDR) family.</text>
</comment>
<sequence>MRMTDKTALITGAAGGIGRAVAERYAREGARVAIADLDLAAAEGTAAAIREAGGEALALAMDVTDETAVNAGVEAVVARWGRLDVALANAGIQHIEPLHTLSFADWRKVTAVHLDGAFLVTSAALRQMYQQPEGGCLLYMGSVHSKLASPLKAPYVAAKHALLGLCRTVAKEGAAHRVRSNVICPGFVRTPLVDRQIPEQAQALGISEEAVVRDVMLKDTVDQEFTTLDDIAEVALHLAAFPTAALTGQSIVASHGWYMQ</sequence>
<dbReference type="Pfam" id="PF00106">
    <property type="entry name" value="adh_short"/>
    <property type="match status" value="1"/>
</dbReference>
<keyword evidence="4" id="KW-1185">Reference proteome</keyword>
<evidence type="ECO:0000256" key="2">
    <source>
        <dbReference type="RuleBase" id="RU000363"/>
    </source>
</evidence>
<dbReference type="PRINTS" id="PR00081">
    <property type="entry name" value="GDHRDH"/>
</dbReference>
<gene>
    <name evidence="3" type="ORF">HOP52_12690</name>
</gene>
<reference evidence="3 4" key="1">
    <citation type="submission" date="2020-05" db="EMBL/GenBank/DDBJ databases">
        <title>Comparative genomic analysis of denitrifying bacteria from Halomonas genus.</title>
        <authorList>
            <person name="Wang L."/>
            <person name="Shao Z."/>
        </authorList>
    </citation>
    <scope>NUCLEOTIDE SEQUENCE [LARGE SCALE GENOMIC DNA]</scope>
    <source>
        <strain evidence="3 4">A4</strain>
    </source>
</reference>
<dbReference type="SUPFAM" id="SSF51735">
    <property type="entry name" value="NAD(P)-binding Rossmann-fold domains"/>
    <property type="match status" value="1"/>
</dbReference>